<keyword evidence="1" id="KW-1133">Transmembrane helix</keyword>
<keyword evidence="1" id="KW-0472">Membrane</keyword>
<keyword evidence="1" id="KW-0812">Transmembrane</keyword>
<organism evidence="2 3">
    <name type="scientific">Fibrisoma montanum</name>
    <dbReference type="NCBI Taxonomy" id="2305895"/>
    <lineage>
        <taxon>Bacteria</taxon>
        <taxon>Pseudomonadati</taxon>
        <taxon>Bacteroidota</taxon>
        <taxon>Cytophagia</taxon>
        <taxon>Cytophagales</taxon>
        <taxon>Spirosomataceae</taxon>
        <taxon>Fibrisoma</taxon>
    </lineage>
</organism>
<reference evidence="2 3" key="1">
    <citation type="submission" date="2018-08" db="EMBL/GenBank/DDBJ databases">
        <title>Fibrisoma montanum sp. nov., isolated from Danxia mountain soil.</title>
        <authorList>
            <person name="Huang Y."/>
        </authorList>
    </citation>
    <scope>NUCLEOTIDE SEQUENCE [LARGE SCALE GENOMIC DNA]</scope>
    <source>
        <strain evidence="2 3">HYT19</strain>
    </source>
</reference>
<evidence type="ECO:0000313" key="3">
    <source>
        <dbReference type="Proteomes" id="UP000283523"/>
    </source>
</evidence>
<keyword evidence="3" id="KW-1185">Reference proteome</keyword>
<proteinExistence type="predicted"/>
<sequence length="116" mass="13468">MSSLKDFRHEILRKFNAGTPVSILGFYGLFSTGLLIKVRAGLERDHDAACAGDRSRPPVEWITERIRIINLVLEDREAQRPRTAEEKVWDRVESGQARTVKRWNVHVWRRNQQSAT</sequence>
<name>A0A418M4G0_9BACT</name>
<dbReference type="RefSeq" id="WP_119669722.1">
    <property type="nucleotide sequence ID" value="NZ_QXED01000006.1"/>
</dbReference>
<feature type="transmembrane region" description="Helical" evidence="1">
    <location>
        <begin position="15"/>
        <end position="36"/>
    </location>
</feature>
<dbReference type="AlphaFoldDB" id="A0A418M4G0"/>
<evidence type="ECO:0000313" key="2">
    <source>
        <dbReference type="EMBL" id="RIV20554.1"/>
    </source>
</evidence>
<protein>
    <submittedName>
        <fullName evidence="2">Uncharacterized protein</fullName>
    </submittedName>
</protein>
<evidence type="ECO:0000256" key="1">
    <source>
        <dbReference type="SAM" id="Phobius"/>
    </source>
</evidence>
<comment type="caution">
    <text evidence="2">The sequence shown here is derived from an EMBL/GenBank/DDBJ whole genome shotgun (WGS) entry which is preliminary data.</text>
</comment>
<dbReference type="Proteomes" id="UP000283523">
    <property type="component" value="Unassembled WGS sequence"/>
</dbReference>
<dbReference type="EMBL" id="QXED01000006">
    <property type="protein sequence ID" value="RIV20554.1"/>
    <property type="molecule type" value="Genomic_DNA"/>
</dbReference>
<gene>
    <name evidence="2" type="ORF">DYU11_21145</name>
</gene>
<accession>A0A418M4G0</accession>